<evidence type="ECO:0000313" key="2">
    <source>
        <dbReference type="EMBL" id="PSK93490.1"/>
    </source>
</evidence>
<keyword evidence="1" id="KW-0472">Membrane</keyword>
<feature type="transmembrane region" description="Helical" evidence="1">
    <location>
        <begin position="120"/>
        <end position="138"/>
    </location>
</feature>
<gene>
    <name evidence="2" type="ORF">B0I18_102460</name>
</gene>
<dbReference type="AlphaFoldDB" id="A0A2P8D8D1"/>
<keyword evidence="1" id="KW-0812">Transmembrane</keyword>
<feature type="transmembrane region" description="Helical" evidence="1">
    <location>
        <begin position="150"/>
        <end position="168"/>
    </location>
</feature>
<accession>A0A2P8D8D1</accession>
<feature type="transmembrane region" description="Helical" evidence="1">
    <location>
        <begin position="63"/>
        <end position="81"/>
    </location>
</feature>
<dbReference type="EMBL" id="PYGD01000002">
    <property type="protein sequence ID" value="PSK93490.1"/>
    <property type="molecule type" value="Genomic_DNA"/>
</dbReference>
<dbReference type="OrthoDB" id="651989at2"/>
<dbReference type="RefSeq" id="WP_106522484.1">
    <property type="nucleotide sequence ID" value="NZ_PYGD01000002.1"/>
</dbReference>
<evidence type="ECO:0000313" key="3">
    <source>
        <dbReference type="Proteomes" id="UP000240572"/>
    </source>
</evidence>
<feature type="transmembrane region" description="Helical" evidence="1">
    <location>
        <begin position="88"/>
        <end position="108"/>
    </location>
</feature>
<keyword evidence="3" id="KW-1185">Reference proteome</keyword>
<keyword evidence="1" id="KW-1133">Transmembrane helix</keyword>
<proteinExistence type="predicted"/>
<organism evidence="2 3">
    <name type="scientific">Taibaiella chishuiensis</name>
    <dbReference type="NCBI Taxonomy" id="1434707"/>
    <lineage>
        <taxon>Bacteria</taxon>
        <taxon>Pseudomonadati</taxon>
        <taxon>Bacteroidota</taxon>
        <taxon>Chitinophagia</taxon>
        <taxon>Chitinophagales</taxon>
        <taxon>Chitinophagaceae</taxon>
        <taxon>Taibaiella</taxon>
    </lineage>
</organism>
<dbReference type="Proteomes" id="UP000240572">
    <property type="component" value="Unassembled WGS sequence"/>
</dbReference>
<reference evidence="2 3" key="1">
    <citation type="submission" date="2018-03" db="EMBL/GenBank/DDBJ databases">
        <title>Genomic Encyclopedia of Type Strains, Phase III (KMG-III): the genomes of soil and plant-associated and newly described type strains.</title>
        <authorList>
            <person name="Whitman W."/>
        </authorList>
    </citation>
    <scope>NUCLEOTIDE SEQUENCE [LARGE SCALE GENOMIC DNA]</scope>
    <source>
        <strain evidence="2 3">CGMCC 1.12700</strain>
    </source>
</reference>
<feature type="transmembrane region" description="Helical" evidence="1">
    <location>
        <begin position="188"/>
        <end position="208"/>
    </location>
</feature>
<name>A0A2P8D8D1_9BACT</name>
<evidence type="ECO:0000256" key="1">
    <source>
        <dbReference type="SAM" id="Phobius"/>
    </source>
</evidence>
<comment type="caution">
    <text evidence="2">The sequence shown here is derived from an EMBL/GenBank/DDBJ whole genome shotgun (WGS) entry which is preliminary data.</text>
</comment>
<protein>
    <submittedName>
        <fullName evidence="2">Uncharacterized protein</fullName>
    </submittedName>
</protein>
<sequence length="215" mass="24886">MKLEKLLVNCSEVSVLIPVIAGIRSYPVLTLPFKILFYFFVLSGLFEIQSRIAIVLWQNNMPGQHLFTVVQFIAFTLLFLLHTQRKSLRVLLVANMLVLFGFALFNAITSIKDPNSLARGYAAASLTVYALIYLYYLFAIDSTRYVWQYPMFWICIGILMYFTVNFMYIMTKQYLIAKHLDVEWVGHLLHSVLNIIAHCLYAQAFTSLRKWKTAS</sequence>